<dbReference type="Proteomes" id="UP001207468">
    <property type="component" value="Unassembled WGS sequence"/>
</dbReference>
<organism evidence="1 2">
    <name type="scientific">Russula earlei</name>
    <dbReference type="NCBI Taxonomy" id="71964"/>
    <lineage>
        <taxon>Eukaryota</taxon>
        <taxon>Fungi</taxon>
        <taxon>Dikarya</taxon>
        <taxon>Basidiomycota</taxon>
        <taxon>Agaricomycotina</taxon>
        <taxon>Agaricomycetes</taxon>
        <taxon>Russulales</taxon>
        <taxon>Russulaceae</taxon>
        <taxon>Russula</taxon>
    </lineage>
</organism>
<sequence>MRLLAFAAFLVPLPNHALAGQYSLEDTYQGANFFSMFQFVAGSDPTHGRVNYVPEDVALGGSLALVSGSGDAIIRVDNTTFLSASGPGRNSVRIESNKLYDTHVSVFDIVHMPQGCGTWPAIWENGANWPAGGEIDILEGVNNQIQNLVTLHTTSGCSMPPSRDMIGSNTGLDCNAGVNFNAGCGVRLPGISYGTAFNVNGGGWYAIERTSTFVAVWFWGRNSASIPGEMTNGSNLINTDNWGIPAAYFPNTSCDIGLHFGPASININIALCGDWAGNSAVYAASGCPGTCIDFVDNNPAAFTDAFFEFSWIKVYS</sequence>
<name>A0ACC0TZC8_9AGAM</name>
<gene>
    <name evidence="1" type="ORF">F5148DRAFT_1277508</name>
</gene>
<comment type="caution">
    <text evidence="1">The sequence shown here is derived from an EMBL/GenBank/DDBJ whole genome shotgun (WGS) entry which is preliminary data.</text>
</comment>
<accession>A0ACC0TZC8</accession>
<evidence type="ECO:0000313" key="1">
    <source>
        <dbReference type="EMBL" id="KAI9452931.1"/>
    </source>
</evidence>
<keyword evidence="2" id="KW-1185">Reference proteome</keyword>
<protein>
    <submittedName>
        <fullName evidence="1">2 beta-glucan</fullName>
    </submittedName>
</protein>
<reference evidence="1" key="1">
    <citation type="submission" date="2021-03" db="EMBL/GenBank/DDBJ databases">
        <title>Evolutionary priming and transition to the ectomycorrhizal habit in an iconic lineage of mushroom-forming fungi: is preadaptation a requirement?</title>
        <authorList>
            <consortium name="DOE Joint Genome Institute"/>
            <person name="Looney B.P."/>
            <person name="Miyauchi S."/>
            <person name="Morin E."/>
            <person name="Drula E."/>
            <person name="Courty P.E."/>
            <person name="Chicoki N."/>
            <person name="Fauchery L."/>
            <person name="Kohler A."/>
            <person name="Kuo A."/>
            <person name="LaButti K."/>
            <person name="Pangilinan J."/>
            <person name="Lipzen A."/>
            <person name="Riley R."/>
            <person name="Andreopoulos W."/>
            <person name="He G."/>
            <person name="Johnson J."/>
            <person name="Barry K.W."/>
            <person name="Grigoriev I.V."/>
            <person name="Nagy L."/>
            <person name="Hibbett D."/>
            <person name="Henrissat B."/>
            <person name="Matheny P.B."/>
            <person name="Labbe J."/>
            <person name="Martin A.F."/>
        </authorList>
    </citation>
    <scope>NUCLEOTIDE SEQUENCE</scope>
    <source>
        <strain evidence="1">BPL698</strain>
    </source>
</reference>
<proteinExistence type="predicted"/>
<evidence type="ECO:0000313" key="2">
    <source>
        <dbReference type="Proteomes" id="UP001207468"/>
    </source>
</evidence>
<dbReference type="EMBL" id="JAGFNK010000322">
    <property type="protein sequence ID" value="KAI9452931.1"/>
    <property type="molecule type" value="Genomic_DNA"/>
</dbReference>